<dbReference type="GO" id="GO:0003677">
    <property type="term" value="F:DNA binding"/>
    <property type="evidence" value="ECO:0007669"/>
    <property type="project" value="UniProtKB-KW"/>
</dbReference>
<dbReference type="InterPro" id="IPR005569">
    <property type="entry name" value="Arc_DNA-bd_dom"/>
</dbReference>
<feature type="domain" description="Arc-like DNA binding" evidence="1">
    <location>
        <begin position="14"/>
        <end position="48"/>
    </location>
</feature>
<dbReference type="Proteomes" id="UP001556692">
    <property type="component" value="Unassembled WGS sequence"/>
</dbReference>
<dbReference type="Gene3D" id="1.10.1220.10">
    <property type="entry name" value="Met repressor-like"/>
    <property type="match status" value="1"/>
</dbReference>
<dbReference type="Pfam" id="PF03869">
    <property type="entry name" value="Arc"/>
    <property type="match status" value="1"/>
</dbReference>
<reference evidence="2 3" key="1">
    <citation type="submission" date="2024-05" db="EMBL/GenBank/DDBJ databases">
        <authorList>
            <person name="Jiang F."/>
        </authorList>
    </citation>
    <scope>NUCLEOTIDE SEQUENCE [LARGE SCALE GENOMIC DNA]</scope>
    <source>
        <strain evidence="2 3">LZ166</strain>
    </source>
</reference>
<evidence type="ECO:0000313" key="3">
    <source>
        <dbReference type="Proteomes" id="UP001556692"/>
    </source>
</evidence>
<protein>
    <submittedName>
        <fullName evidence="2">Arc family DNA-binding protein</fullName>
    </submittedName>
</protein>
<accession>A0ABV3SBE9</accession>
<organism evidence="2 3">
    <name type="scientific">Aquibium pacificus</name>
    <dbReference type="NCBI Taxonomy" id="3153579"/>
    <lineage>
        <taxon>Bacteria</taxon>
        <taxon>Pseudomonadati</taxon>
        <taxon>Pseudomonadota</taxon>
        <taxon>Alphaproteobacteria</taxon>
        <taxon>Hyphomicrobiales</taxon>
        <taxon>Phyllobacteriaceae</taxon>
        <taxon>Aquibium</taxon>
    </lineage>
</organism>
<dbReference type="EMBL" id="JBDPGJ010000001">
    <property type="protein sequence ID" value="MEX0404062.1"/>
    <property type="molecule type" value="Genomic_DNA"/>
</dbReference>
<dbReference type="RefSeq" id="WP_367951970.1">
    <property type="nucleotide sequence ID" value="NZ_JBDPGJ010000001.1"/>
</dbReference>
<gene>
    <name evidence="2" type="ORF">ABGN05_00120</name>
</gene>
<dbReference type="InterPro" id="IPR013321">
    <property type="entry name" value="Arc_rbn_hlx_hlx"/>
</dbReference>
<comment type="caution">
    <text evidence="2">The sequence shown here is derived from an EMBL/GenBank/DDBJ whole genome shotgun (WGS) entry which is preliminary data.</text>
</comment>
<proteinExistence type="predicted"/>
<name>A0ABV3SBE9_9HYPH</name>
<evidence type="ECO:0000313" key="2">
    <source>
        <dbReference type="EMBL" id="MEX0404062.1"/>
    </source>
</evidence>
<keyword evidence="2" id="KW-0238">DNA-binding</keyword>
<dbReference type="SUPFAM" id="SSF47598">
    <property type="entry name" value="Ribbon-helix-helix"/>
    <property type="match status" value="1"/>
</dbReference>
<dbReference type="InterPro" id="IPR010985">
    <property type="entry name" value="Ribbon_hlx_hlx"/>
</dbReference>
<sequence>MSKTYPSQSLKQVLLRIPDEMRDKLEEAAKENGRSLTAEVIARLESTFPASEPWLSRMQRSPSIKIEKRLLAVEAGLEGRLEALEKQLSVLVQDHVSQEEFADLANLVRSRLSE</sequence>
<keyword evidence="3" id="KW-1185">Reference proteome</keyword>
<evidence type="ECO:0000259" key="1">
    <source>
        <dbReference type="Pfam" id="PF03869"/>
    </source>
</evidence>